<sequence>FLKFFLSCLFLPQDIEQLLLKPTEVLKDKEATTPEEET</sequence>
<evidence type="ECO:0000313" key="1">
    <source>
        <dbReference type="EMBL" id="GFP20202.1"/>
    </source>
</evidence>
<gene>
    <name evidence="1" type="ORF">HKBW3S03_01703</name>
    <name evidence="2" type="ORF">HKBW3S47_01531</name>
</gene>
<evidence type="ECO:0000313" key="4">
    <source>
        <dbReference type="Proteomes" id="UP000574717"/>
    </source>
</evidence>
<name>A0A6V8Q6Y7_9ACTN</name>
<dbReference type="Proteomes" id="UP000574717">
    <property type="component" value="Unassembled WGS sequence"/>
</dbReference>
<dbReference type="EMBL" id="BLRU01000294">
    <property type="protein sequence ID" value="GFP20202.1"/>
    <property type="molecule type" value="Genomic_DNA"/>
</dbReference>
<accession>A0A6V8Q6Y7</accession>
<protein>
    <submittedName>
        <fullName evidence="2">Uncharacterized protein</fullName>
    </submittedName>
</protein>
<dbReference type="AlphaFoldDB" id="A0A6V8Q6Y7"/>
<feature type="non-terminal residue" evidence="2">
    <location>
        <position position="1"/>
    </location>
</feature>
<organism evidence="2 3">
    <name type="scientific">Candidatus Hakubella thermalkaliphila</name>
    <dbReference type="NCBI Taxonomy" id="2754717"/>
    <lineage>
        <taxon>Bacteria</taxon>
        <taxon>Bacillati</taxon>
        <taxon>Actinomycetota</taxon>
        <taxon>Actinomycetota incertae sedis</taxon>
        <taxon>Candidatus Hakubellales</taxon>
        <taxon>Candidatus Hakubellaceae</taxon>
        <taxon>Candidatus Hakubella</taxon>
    </lineage>
</organism>
<evidence type="ECO:0000313" key="3">
    <source>
        <dbReference type="Proteomes" id="UP000569018"/>
    </source>
</evidence>
<proteinExistence type="predicted"/>
<comment type="caution">
    <text evidence="2">The sequence shown here is derived from an EMBL/GenBank/DDBJ whole genome shotgun (WGS) entry which is preliminary data.</text>
</comment>
<evidence type="ECO:0000313" key="2">
    <source>
        <dbReference type="EMBL" id="GFP39834.1"/>
    </source>
</evidence>
<dbReference type="Proteomes" id="UP000569018">
    <property type="component" value="Unassembled WGS sequence"/>
</dbReference>
<dbReference type="EMBL" id="BLSD01000096">
    <property type="protein sequence ID" value="GFP39834.1"/>
    <property type="molecule type" value="Genomic_DNA"/>
</dbReference>
<reference evidence="3 4" key="1">
    <citation type="journal article" date="2020" name="Front. Microbiol.">
        <title>Single-cell genomics of novel Actinobacteria with the Wood-Ljungdahl pathway discovered in a serpentinizing system.</title>
        <authorList>
            <person name="Merino N."/>
            <person name="Kawai M."/>
            <person name="Boyd E.S."/>
            <person name="Colman D.R."/>
            <person name="McGlynn S.E."/>
            <person name="Nealson K.H."/>
            <person name="Kurokawa K."/>
            <person name="Hongoh Y."/>
        </authorList>
    </citation>
    <scope>NUCLEOTIDE SEQUENCE [LARGE SCALE GENOMIC DNA]</scope>
    <source>
        <strain evidence="1 4">S03</strain>
        <strain evidence="2 3">S47</strain>
    </source>
</reference>